<dbReference type="AlphaFoldDB" id="A0A511MVH8"/>
<reference evidence="1 2" key="1">
    <citation type="submission" date="2019-07" db="EMBL/GenBank/DDBJ databases">
        <title>Whole genome shotgun sequence of Deinococcus cellulosilyticus NBRC 106333.</title>
        <authorList>
            <person name="Hosoyama A."/>
            <person name="Uohara A."/>
            <person name="Ohji S."/>
            <person name="Ichikawa N."/>
        </authorList>
    </citation>
    <scope>NUCLEOTIDE SEQUENCE [LARGE SCALE GENOMIC DNA]</scope>
    <source>
        <strain evidence="1 2">NBRC 106333</strain>
    </source>
</reference>
<accession>A0A511MVH8</accession>
<protein>
    <submittedName>
        <fullName evidence="1">Uncharacterized protein</fullName>
    </submittedName>
</protein>
<gene>
    <name evidence="1" type="ORF">DC3_02240</name>
</gene>
<evidence type="ECO:0000313" key="1">
    <source>
        <dbReference type="EMBL" id="GEM44589.1"/>
    </source>
</evidence>
<comment type="caution">
    <text evidence="1">The sequence shown here is derived from an EMBL/GenBank/DDBJ whole genome shotgun (WGS) entry which is preliminary data.</text>
</comment>
<proteinExistence type="predicted"/>
<sequence>MDRENNIDWDDYTPPDDIVAISLAEIAHYLSIGLNISFGAAVDLMNSTNIVPFTLKLDSDTRKWIDQDAEGAAIRIAEKAGFKIEIEESMQHLVSLF</sequence>
<organism evidence="1 2">
    <name type="scientific">Deinococcus cellulosilyticus (strain DSM 18568 / NBRC 106333 / KACC 11606 / 5516J-15)</name>
    <dbReference type="NCBI Taxonomy" id="1223518"/>
    <lineage>
        <taxon>Bacteria</taxon>
        <taxon>Thermotogati</taxon>
        <taxon>Deinococcota</taxon>
        <taxon>Deinococci</taxon>
        <taxon>Deinococcales</taxon>
        <taxon>Deinococcaceae</taxon>
        <taxon>Deinococcus</taxon>
    </lineage>
</organism>
<keyword evidence="2" id="KW-1185">Reference proteome</keyword>
<evidence type="ECO:0000313" key="2">
    <source>
        <dbReference type="Proteomes" id="UP000321306"/>
    </source>
</evidence>
<dbReference type="EMBL" id="BJXB01000001">
    <property type="protein sequence ID" value="GEM44589.1"/>
    <property type="molecule type" value="Genomic_DNA"/>
</dbReference>
<dbReference type="RefSeq" id="WP_146881739.1">
    <property type="nucleotide sequence ID" value="NZ_BJXB01000001.1"/>
</dbReference>
<name>A0A511MVH8_DEIC1</name>
<dbReference type="Proteomes" id="UP000321306">
    <property type="component" value="Unassembled WGS sequence"/>
</dbReference>